<reference evidence="2" key="1">
    <citation type="journal article" date="2019" name="Int. J. Syst. Evol. Microbiol.">
        <title>The Global Catalogue of Microorganisms (GCM) 10K type strain sequencing project: providing services to taxonomists for standard genome sequencing and annotation.</title>
        <authorList>
            <consortium name="The Broad Institute Genomics Platform"/>
            <consortium name="The Broad Institute Genome Sequencing Center for Infectious Disease"/>
            <person name="Wu L."/>
            <person name="Ma J."/>
        </authorList>
    </citation>
    <scope>NUCLEOTIDE SEQUENCE [LARGE SCALE GENOMIC DNA]</scope>
    <source>
        <strain evidence="2">NBRC 108725</strain>
    </source>
</reference>
<organism evidence="1 2">
    <name type="scientific">Naasia aerilata</name>
    <dbReference type="NCBI Taxonomy" id="1162966"/>
    <lineage>
        <taxon>Bacteria</taxon>
        <taxon>Bacillati</taxon>
        <taxon>Actinomycetota</taxon>
        <taxon>Actinomycetes</taxon>
        <taxon>Micrococcales</taxon>
        <taxon>Microbacteriaceae</taxon>
        <taxon>Naasia</taxon>
    </lineage>
</organism>
<dbReference type="Gene3D" id="3.20.20.410">
    <property type="entry name" value="Protein of unknown function UPF0759"/>
    <property type="match status" value="1"/>
</dbReference>
<dbReference type="PANTHER" id="PTHR30348">
    <property type="entry name" value="UNCHARACTERIZED PROTEIN YECE"/>
    <property type="match status" value="1"/>
</dbReference>
<dbReference type="SUPFAM" id="SSF117396">
    <property type="entry name" value="TM1631-like"/>
    <property type="match status" value="1"/>
</dbReference>
<gene>
    <name evidence="1" type="ORF">GCM10025866_26900</name>
</gene>
<dbReference type="InterPro" id="IPR036520">
    <property type="entry name" value="UPF0759_sf"/>
</dbReference>
<dbReference type="PANTHER" id="PTHR30348:SF4">
    <property type="entry name" value="DUF72 DOMAIN-CONTAINING PROTEIN"/>
    <property type="match status" value="1"/>
</dbReference>
<evidence type="ECO:0000313" key="1">
    <source>
        <dbReference type="EMBL" id="BDZ46781.1"/>
    </source>
</evidence>
<accession>A0ABM8GEM4</accession>
<protein>
    <recommendedName>
        <fullName evidence="3">DUF72 domain-containing protein</fullName>
    </recommendedName>
</protein>
<dbReference type="RefSeq" id="WP_286276781.1">
    <property type="nucleotide sequence ID" value="NZ_AP027731.1"/>
</dbReference>
<proteinExistence type="predicted"/>
<keyword evidence="2" id="KW-1185">Reference proteome</keyword>
<sequence>MSVGRPFIGISGWRYKGWRGDFYPKGLAQRLELSYAAERMNSVEINGSFYSLQRPTSFKNWAEQTPEDFQFAVKGGRYITHMLRLQNADRALGNFFASGLLALGRRLGPVLWQLPERQQFDAEVLDAFCAQLPRTTAAAAEVGRGHDDKLKSEPELAVPEVLPIRHALEVRHASFDSAECEEILRRHRVSLVVSDGAEKWPMLRRVDTSDFVYVRLHGGSELYVSGYSAEELRVWAEEVLGWLDGTGCSDGLPRDVFVYFDNDVKGFAPWDALELQRRVQEGLAARAG</sequence>
<dbReference type="Proteomes" id="UP001321498">
    <property type="component" value="Chromosome"/>
</dbReference>
<dbReference type="EMBL" id="AP027731">
    <property type="protein sequence ID" value="BDZ46781.1"/>
    <property type="molecule type" value="Genomic_DNA"/>
</dbReference>
<evidence type="ECO:0008006" key="3">
    <source>
        <dbReference type="Google" id="ProtNLM"/>
    </source>
</evidence>
<name>A0ABM8GEM4_9MICO</name>
<evidence type="ECO:0000313" key="2">
    <source>
        <dbReference type="Proteomes" id="UP001321498"/>
    </source>
</evidence>
<dbReference type="Pfam" id="PF01904">
    <property type="entry name" value="DUF72"/>
    <property type="match status" value="1"/>
</dbReference>
<dbReference type="InterPro" id="IPR002763">
    <property type="entry name" value="DUF72"/>
</dbReference>